<comment type="subcellular location">
    <subcellularLocation>
        <location evidence="1">Nucleus</location>
    </subcellularLocation>
</comment>
<feature type="compositionally biased region" description="Low complexity" evidence="10">
    <location>
        <begin position="491"/>
        <end position="508"/>
    </location>
</feature>
<dbReference type="PANTHER" id="PTHR14017:SF1">
    <property type="entry name" value="LD02225P"/>
    <property type="match status" value="1"/>
</dbReference>
<sequence>MPPPPSAGPPSATSLPLSNVFQRQIDATESVWLAIGRAGETMGDLERAQKAYERALAINPTSWRALTSAAHICRCREDYPRAVEYFNRAIQIDDKNGDIWSSLGHCFLMQDELQSAYQAYQNALFHLPHPKEDAKLWYGIGILYDRYGSLQHAEEAFSSVLHMDPNFEKADEIYFRLGIIYKQLQRYQESLKCFDQILRNPPHPLSQMDIWFQIGHVYEQQKDYDNARDAWERVLQDAPHHAKVLQQLGWLFHQQAAPFVNQEMAVTFLTKSLEAGQSLFLGISPDWIPGFFGGLLAQPRDGSTLVDIWPILLTIQLFVDSSDAQSWYLLGRAYMTSQKYNKAYEAYQQAVYRDGRNPTFWISIGVLYFQINQFKDALDAYSRAIRLNPYIPEVWFNLGSLYESCNQQTKDAMDAYMRAKELEPGNMAVKERIDLLTKHSQDPSLQLGPAPPPRDVHPTAWSNYQGQPADAPPPMRMHPNAAQGPGSTSGPASANRHSPSAPHSSSRHGFSNAGAPLPNGAYQPGAGGRSRHASPSRYPGDPSQELPTPTYPRPGEGYRGSGRNLPPASSMGQDVEMVDARAGDRSSRGGEYTSRPSSAMGRHHHGHHHQQQHSQNYHNLPPPTHHNGPPPSLPPTSQRDGPPILHHPQPKDAARAGSRKSDGFSRPAYQPGQQQQQPSSQALPAPPHQGQRQHSTTRQRSPASSGGLQQGQQQQMMHGGLPHAQRSISPSPHRSRVRAGSPGLNSGHPPPSSSAAGGPYGSASYGSVGPGGGNGGPGGPPTTTAAIGSASSAAGARYAASANMGVPDRGRSPGPPSHHHSHHSGHHHAPSSASGGHYGTPAYPPTSAGAPGHGHEPDWDRRYGAGGPGGQGREREYVDRGRSNSIPVKQESGESNVRLPPTPHVGGSGHQQPHQGRHDRHPSDDYDMRGQPHPGTYSGNHGYDHDRRRGPTPPSQRRYDPVNEDRGPPPPRQSSPFHPTAMNPRDQQQQAGGYYDERGGGGSYAEDRSRRRSGRVDKDDESASGAERGGSRKRGTGRGKRDNKDAPPGNGPYGTTPQPSNVFSAPPHPRSPSYPQQGGDGQYETRGRTHASTGSYGGNNQRFPPENGTRGPPVPPLVPNKLSSGPLREVDEDYDSVGAADALINLAGAARGGQPVNSVTSTPAGSYAVGPPGSTVSASGGSNRSPHSMSPPIVRPASQTASRKRRRSGSASSLENNNPSSTPFGGRAASVATIGNGNYSGPASSGNAEPDKKKQRLETGSPASVQMTLPPIGIRERTNSLSTTNGRGSGRPSLPRIQTREQEEEGEVDDRDRMQQDPTPPAKANGPNTNTADSPPQSSASHETMRNRSASPTTPTMPRMAKSSPPRDKSVDTERHRSMSISHSRSASLNVNGKATSPVS</sequence>
<feature type="compositionally biased region" description="Polar residues" evidence="10">
    <location>
        <begin position="1233"/>
        <end position="1247"/>
    </location>
</feature>
<feature type="region of interest" description="Disordered" evidence="10">
    <location>
        <begin position="1148"/>
        <end position="1400"/>
    </location>
</feature>
<dbReference type="GO" id="GO:0005634">
    <property type="term" value="C:nucleus"/>
    <property type="evidence" value="ECO:0007669"/>
    <property type="project" value="UniProtKB-SubCell"/>
</dbReference>
<feature type="compositionally biased region" description="Basic and acidic residues" evidence="10">
    <location>
        <begin position="957"/>
        <end position="967"/>
    </location>
</feature>
<dbReference type="SMART" id="SM00386">
    <property type="entry name" value="HAT"/>
    <property type="match status" value="4"/>
</dbReference>
<dbReference type="GO" id="GO:0000978">
    <property type="term" value="F:RNA polymerase II cis-regulatory region sequence-specific DNA binding"/>
    <property type="evidence" value="ECO:0007669"/>
    <property type="project" value="TreeGrafter"/>
</dbReference>
<feature type="compositionally biased region" description="Polar residues" evidence="10">
    <location>
        <begin position="1053"/>
        <end position="1063"/>
    </location>
</feature>
<evidence type="ECO:0000256" key="6">
    <source>
        <dbReference type="ARBA" id="ARBA00023163"/>
    </source>
</evidence>
<feature type="compositionally biased region" description="Polar residues" evidence="10">
    <location>
        <begin position="1214"/>
        <end position="1223"/>
    </location>
</feature>
<feature type="compositionally biased region" description="Basic and acidic residues" evidence="10">
    <location>
        <begin position="649"/>
        <end position="663"/>
    </location>
</feature>
<feature type="repeat" description="TPR" evidence="9">
    <location>
        <begin position="63"/>
        <end position="96"/>
    </location>
</feature>
<dbReference type="SUPFAM" id="SSF48452">
    <property type="entry name" value="TPR-like"/>
    <property type="match status" value="2"/>
</dbReference>
<feature type="compositionally biased region" description="Polar residues" evidence="10">
    <location>
        <begin position="1174"/>
        <end position="1188"/>
    </location>
</feature>
<dbReference type="GO" id="GO:0017053">
    <property type="term" value="C:transcription repressor complex"/>
    <property type="evidence" value="ECO:0007669"/>
    <property type="project" value="UniProtKB-ARBA"/>
</dbReference>
<feature type="compositionally biased region" description="Basic and acidic residues" evidence="10">
    <location>
        <begin position="872"/>
        <end position="882"/>
    </location>
</feature>
<evidence type="ECO:0000256" key="10">
    <source>
        <dbReference type="SAM" id="MobiDB-lite"/>
    </source>
</evidence>
<dbReference type="FunFam" id="1.25.40.10:FF:000078">
    <property type="entry name" value="Transcriptional corepressor Cyc8"/>
    <property type="match status" value="1"/>
</dbReference>
<dbReference type="GO" id="GO:0031490">
    <property type="term" value="F:chromatin DNA binding"/>
    <property type="evidence" value="ECO:0007669"/>
    <property type="project" value="TreeGrafter"/>
</dbReference>
<keyword evidence="7" id="KW-0539">Nucleus</keyword>
<dbReference type="PROSITE" id="PS50293">
    <property type="entry name" value="TPR_REGION"/>
    <property type="match status" value="1"/>
</dbReference>
<feature type="compositionally biased region" description="Low complexity" evidence="10">
    <location>
        <begin position="706"/>
        <end position="721"/>
    </location>
</feature>
<feature type="repeat" description="TPR" evidence="9">
    <location>
        <begin position="29"/>
        <end position="62"/>
    </location>
</feature>
<feature type="compositionally biased region" description="Low complexity" evidence="10">
    <location>
        <begin position="665"/>
        <end position="683"/>
    </location>
</feature>
<evidence type="ECO:0000256" key="3">
    <source>
        <dbReference type="ARBA" id="ARBA00022737"/>
    </source>
</evidence>
<dbReference type="InterPro" id="IPR051630">
    <property type="entry name" value="Corepressor-Demethylase"/>
</dbReference>
<evidence type="ECO:0000256" key="8">
    <source>
        <dbReference type="ARBA" id="ARBA00061082"/>
    </source>
</evidence>
<feature type="compositionally biased region" description="Basic and acidic residues" evidence="10">
    <location>
        <begin position="1365"/>
        <end position="1377"/>
    </location>
</feature>
<dbReference type="SMART" id="SM00028">
    <property type="entry name" value="TPR"/>
    <property type="match status" value="9"/>
</dbReference>
<comment type="caution">
    <text evidence="11">The sequence shown here is derived from an EMBL/GenBank/DDBJ whole genome shotgun (WGS) entry which is preliminary data.</text>
</comment>
<name>G4U2U2_SERID</name>
<feature type="repeat" description="TPR" evidence="9">
    <location>
        <begin position="208"/>
        <end position="241"/>
    </location>
</feature>
<feature type="compositionally biased region" description="Low complexity" evidence="10">
    <location>
        <begin position="753"/>
        <end position="767"/>
    </location>
</feature>
<dbReference type="InterPro" id="IPR003107">
    <property type="entry name" value="HAT"/>
</dbReference>
<feature type="compositionally biased region" description="Basic residues" evidence="10">
    <location>
        <begin position="601"/>
        <end position="611"/>
    </location>
</feature>
<dbReference type="Pfam" id="PF13181">
    <property type="entry name" value="TPR_8"/>
    <property type="match status" value="2"/>
</dbReference>
<dbReference type="OMA" id="ICRCRED"/>
<dbReference type="Pfam" id="PF07719">
    <property type="entry name" value="TPR_2"/>
    <property type="match status" value="1"/>
</dbReference>
<dbReference type="InterPro" id="IPR019734">
    <property type="entry name" value="TPR_rpt"/>
</dbReference>
<dbReference type="GO" id="GO:0010468">
    <property type="term" value="P:regulation of gene expression"/>
    <property type="evidence" value="ECO:0007669"/>
    <property type="project" value="TreeGrafter"/>
</dbReference>
<feature type="compositionally biased region" description="Low complexity" evidence="10">
    <location>
        <begin position="781"/>
        <end position="802"/>
    </location>
</feature>
<dbReference type="Proteomes" id="UP000007148">
    <property type="component" value="Unassembled WGS sequence"/>
</dbReference>
<feature type="repeat" description="TPR" evidence="9">
    <location>
        <begin position="97"/>
        <end position="130"/>
    </location>
</feature>
<feature type="repeat" description="TPR" evidence="9">
    <location>
        <begin position="358"/>
        <end position="391"/>
    </location>
</feature>
<feature type="compositionally biased region" description="Pro residues" evidence="10">
    <location>
        <begin position="620"/>
        <end position="634"/>
    </location>
</feature>
<feature type="compositionally biased region" description="Polar residues" evidence="10">
    <location>
        <begin position="690"/>
        <end position="704"/>
    </location>
</feature>
<dbReference type="Pfam" id="PF13432">
    <property type="entry name" value="TPR_16"/>
    <property type="match status" value="1"/>
</dbReference>
<evidence type="ECO:0000313" key="12">
    <source>
        <dbReference type="Proteomes" id="UP000007148"/>
    </source>
</evidence>
<feature type="compositionally biased region" description="Basic and acidic residues" evidence="10">
    <location>
        <begin position="578"/>
        <end position="588"/>
    </location>
</feature>
<accession>G4U2U2</accession>
<feature type="repeat" description="TPR" evidence="9">
    <location>
        <begin position="324"/>
        <end position="357"/>
    </location>
</feature>
<dbReference type="FunFam" id="1.25.40.10:FF:000403">
    <property type="entry name" value="General transcriptional repressor, putative"/>
    <property type="match status" value="1"/>
</dbReference>
<feature type="compositionally biased region" description="Basic residues" evidence="10">
    <location>
        <begin position="817"/>
        <end position="829"/>
    </location>
</feature>
<dbReference type="Gene3D" id="1.25.40.10">
    <property type="entry name" value="Tetratricopeptide repeat domain"/>
    <property type="match status" value="2"/>
</dbReference>
<evidence type="ECO:0000313" key="11">
    <source>
        <dbReference type="EMBL" id="CCA77876.1"/>
    </source>
</evidence>
<feature type="compositionally biased region" description="Polar residues" evidence="10">
    <location>
        <begin position="1090"/>
        <end position="1102"/>
    </location>
</feature>
<comment type="similarity">
    <text evidence="8">Belongs to the CYC8/SSN6 family.</text>
</comment>
<dbReference type="eggNOG" id="KOG1124">
    <property type="taxonomic scope" value="Eukaryota"/>
</dbReference>
<protein>
    <submittedName>
        <fullName evidence="11">Uncharacterized protein</fullName>
    </submittedName>
</protein>
<dbReference type="EMBL" id="CAFZ01001876">
    <property type="protein sequence ID" value="CCA77876.1"/>
    <property type="molecule type" value="Genomic_DNA"/>
</dbReference>
<evidence type="ECO:0000256" key="4">
    <source>
        <dbReference type="ARBA" id="ARBA00022803"/>
    </source>
</evidence>
<feature type="compositionally biased region" description="Polar residues" evidence="10">
    <location>
        <begin position="1155"/>
        <end position="1164"/>
    </location>
</feature>
<dbReference type="InParanoid" id="G4U2U2"/>
<dbReference type="Pfam" id="PF13414">
    <property type="entry name" value="TPR_11"/>
    <property type="match status" value="1"/>
</dbReference>
<feature type="compositionally biased region" description="Polar residues" evidence="10">
    <location>
        <begin position="1389"/>
        <end position="1400"/>
    </location>
</feature>
<dbReference type="OrthoDB" id="418911at2759"/>
<feature type="compositionally biased region" description="Basic and acidic residues" evidence="10">
    <location>
        <begin position="921"/>
        <end position="930"/>
    </location>
</feature>
<feature type="repeat" description="TPR" evidence="9">
    <location>
        <begin position="134"/>
        <end position="167"/>
    </location>
</feature>
<proteinExistence type="inferred from homology"/>
<feature type="compositionally biased region" description="Basic and acidic residues" evidence="10">
    <location>
        <begin position="853"/>
        <end position="863"/>
    </location>
</feature>
<gene>
    <name evidence="11" type="ORF">PIIN_00522</name>
</gene>
<keyword evidence="3" id="KW-0677">Repeat</keyword>
<organism evidence="11 12">
    <name type="scientific">Serendipita indica (strain DSM 11827)</name>
    <name type="common">Root endophyte fungus</name>
    <name type="synonym">Piriformospora indica</name>
    <dbReference type="NCBI Taxonomy" id="1109443"/>
    <lineage>
        <taxon>Eukaryota</taxon>
        <taxon>Fungi</taxon>
        <taxon>Dikarya</taxon>
        <taxon>Basidiomycota</taxon>
        <taxon>Agaricomycotina</taxon>
        <taxon>Agaricomycetes</taxon>
        <taxon>Sebacinales</taxon>
        <taxon>Serendipitaceae</taxon>
        <taxon>Serendipita</taxon>
    </lineage>
</organism>
<dbReference type="InterPro" id="IPR011990">
    <property type="entry name" value="TPR-like_helical_dom_sf"/>
</dbReference>
<keyword evidence="6" id="KW-0804">Transcription</keyword>
<dbReference type="PROSITE" id="PS50005">
    <property type="entry name" value="TPR"/>
    <property type="match status" value="8"/>
</dbReference>
<dbReference type="GO" id="GO:0006396">
    <property type="term" value="P:RNA processing"/>
    <property type="evidence" value="ECO:0007669"/>
    <property type="project" value="InterPro"/>
</dbReference>
<evidence type="ECO:0000256" key="9">
    <source>
        <dbReference type="PROSITE-ProRule" id="PRU00339"/>
    </source>
</evidence>
<reference evidence="11 12" key="1">
    <citation type="journal article" date="2011" name="PLoS Pathog.">
        <title>Endophytic Life Strategies Decoded by Genome and Transcriptome Analyses of the Mutualistic Root Symbiont Piriformospora indica.</title>
        <authorList>
            <person name="Zuccaro A."/>
            <person name="Lahrmann U."/>
            <person name="Guldener U."/>
            <person name="Langen G."/>
            <person name="Pfiffi S."/>
            <person name="Biedenkopf D."/>
            <person name="Wong P."/>
            <person name="Samans B."/>
            <person name="Grimm C."/>
            <person name="Basiewicz M."/>
            <person name="Murat C."/>
            <person name="Martin F."/>
            <person name="Kogel K.H."/>
        </authorList>
    </citation>
    <scope>NUCLEOTIDE SEQUENCE [LARGE SCALE GENOMIC DNA]</scope>
    <source>
        <strain evidence="11 12">DSM 11827</strain>
    </source>
</reference>
<dbReference type="InterPro" id="IPR013105">
    <property type="entry name" value="TPR_2"/>
</dbReference>
<feature type="compositionally biased region" description="Polar residues" evidence="10">
    <location>
        <begin position="1326"/>
        <end position="1356"/>
    </location>
</feature>
<dbReference type="STRING" id="1109443.G4U2U2"/>
<keyword evidence="5" id="KW-0805">Transcription regulation</keyword>
<evidence type="ECO:0000256" key="5">
    <source>
        <dbReference type="ARBA" id="ARBA00023015"/>
    </source>
</evidence>
<evidence type="ECO:0000256" key="7">
    <source>
        <dbReference type="ARBA" id="ARBA00023242"/>
    </source>
</evidence>
<feature type="repeat" description="TPR" evidence="9">
    <location>
        <begin position="171"/>
        <end position="204"/>
    </location>
</feature>
<keyword evidence="2" id="KW-0678">Repressor</keyword>
<dbReference type="HOGENOM" id="CLU_254355_0_0_1"/>
<keyword evidence="4 9" id="KW-0802">TPR repeat</keyword>
<evidence type="ECO:0000256" key="2">
    <source>
        <dbReference type="ARBA" id="ARBA00022491"/>
    </source>
</evidence>
<feature type="compositionally biased region" description="Basic and acidic residues" evidence="10">
    <location>
        <begin position="995"/>
        <end position="1018"/>
    </location>
</feature>
<keyword evidence="12" id="KW-1185">Reference proteome</keyword>
<feature type="compositionally biased region" description="Low complexity" evidence="10">
    <location>
        <begin position="1379"/>
        <end position="1388"/>
    </location>
</feature>
<feature type="region of interest" description="Disordered" evidence="10">
    <location>
        <begin position="441"/>
        <end position="1134"/>
    </location>
</feature>
<feature type="compositionally biased region" description="Gly residues" evidence="10">
    <location>
        <begin position="768"/>
        <end position="777"/>
    </location>
</feature>
<dbReference type="PANTHER" id="PTHR14017">
    <property type="entry name" value="LYSINE-SPECIFIC DEMETHYLASE"/>
    <property type="match status" value="1"/>
</dbReference>
<evidence type="ECO:0000256" key="1">
    <source>
        <dbReference type="ARBA" id="ARBA00004123"/>
    </source>
</evidence>